<name>A0ABY0THD0_9PROT</name>
<proteinExistence type="predicted"/>
<keyword evidence="2" id="KW-1185">Reference proteome</keyword>
<dbReference type="Proteomes" id="UP000183471">
    <property type="component" value="Unassembled WGS sequence"/>
</dbReference>
<dbReference type="EMBL" id="FNKY01000001">
    <property type="protein sequence ID" value="SDQ83763.1"/>
    <property type="molecule type" value="Genomic_DNA"/>
</dbReference>
<evidence type="ECO:0000313" key="2">
    <source>
        <dbReference type="Proteomes" id="UP000183471"/>
    </source>
</evidence>
<evidence type="ECO:0000313" key="1">
    <source>
        <dbReference type="EMBL" id="SDQ83763.1"/>
    </source>
</evidence>
<protein>
    <submittedName>
        <fullName evidence="1">Uncharacterized protein</fullName>
    </submittedName>
</protein>
<comment type="caution">
    <text evidence="1">The sequence shown here is derived from an EMBL/GenBank/DDBJ whole genome shotgun (WGS) entry which is preliminary data.</text>
</comment>
<gene>
    <name evidence="1" type="ORF">SAMN05216402_2492</name>
</gene>
<reference evidence="1 2" key="1">
    <citation type="submission" date="2016-10" db="EMBL/GenBank/DDBJ databases">
        <authorList>
            <person name="Varghese N."/>
            <person name="Submissions S."/>
        </authorList>
    </citation>
    <scope>NUCLEOTIDE SEQUENCE [LARGE SCALE GENOMIC DNA]</scope>
    <source>
        <strain evidence="1 2">Nl1</strain>
    </source>
</reference>
<accession>A0ABY0THD0</accession>
<organism evidence="1 2">
    <name type="scientific">Nitrosospira multiformis</name>
    <dbReference type="NCBI Taxonomy" id="1231"/>
    <lineage>
        <taxon>Bacteria</taxon>
        <taxon>Pseudomonadati</taxon>
        <taxon>Pseudomonadota</taxon>
        <taxon>Betaproteobacteria</taxon>
        <taxon>Nitrosomonadales</taxon>
        <taxon>Nitrosomonadaceae</taxon>
        <taxon>Nitrosospira</taxon>
    </lineage>
</organism>
<sequence>MPSSILASVEDLPRIPKQVLNDGTNLRRKMVVSRIDRIDRICNRACIRQSIDKLTVRQRFGDDEDRKNGNTKNG</sequence>